<dbReference type="Proteomes" id="UP000214646">
    <property type="component" value="Unassembled WGS sequence"/>
</dbReference>
<feature type="region of interest" description="Disordered" evidence="4">
    <location>
        <begin position="264"/>
        <end position="303"/>
    </location>
</feature>
<evidence type="ECO:0000313" key="7">
    <source>
        <dbReference type="Proteomes" id="UP000214646"/>
    </source>
</evidence>
<evidence type="ECO:0000313" key="6">
    <source>
        <dbReference type="EMBL" id="OWK35287.1"/>
    </source>
</evidence>
<evidence type="ECO:0000256" key="2">
    <source>
        <dbReference type="ARBA" id="ARBA00023002"/>
    </source>
</evidence>
<accession>A0A225DGQ4</accession>
<dbReference type="OrthoDB" id="9810734at2"/>
<dbReference type="InterPro" id="IPR057326">
    <property type="entry name" value="KR_dom"/>
</dbReference>
<evidence type="ECO:0000256" key="3">
    <source>
        <dbReference type="RuleBase" id="RU000363"/>
    </source>
</evidence>
<dbReference type="PROSITE" id="PS00061">
    <property type="entry name" value="ADH_SHORT"/>
    <property type="match status" value="1"/>
</dbReference>
<comment type="similarity">
    <text evidence="1 3">Belongs to the short-chain dehydrogenases/reductases (SDR) family.</text>
</comment>
<protein>
    <submittedName>
        <fullName evidence="6">Short-chain dehydrogenase/reductase SDR</fullName>
    </submittedName>
</protein>
<name>A0A225DGQ4_9BACT</name>
<keyword evidence="2" id="KW-0560">Oxidoreductase</keyword>
<dbReference type="GO" id="GO:0016020">
    <property type="term" value="C:membrane"/>
    <property type="evidence" value="ECO:0007669"/>
    <property type="project" value="TreeGrafter"/>
</dbReference>
<proteinExistence type="inferred from homology"/>
<gene>
    <name evidence="6" type="ORF">FRUB_09448</name>
</gene>
<dbReference type="PRINTS" id="PR00081">
    <property type="entry name" value="GDHRDH"/>
</dbReference>
<evidence type="ECO:0000256" key="1">
    <source>
        <dbReference type="ARBA" id="ARBA00006484"/>
    </source>
</evidence>
<dbReference type="AlphaFoldDB" id="A0A225DGQ4"/>
<dbReference type="EMBL" id="NIDE01000018">
    <property type="protein sequence ID" value="OWK35287.1"/>
    <property type="molecule type" value="Genomic_DNA"/>
</dbReference>
<feature type="region of interest" description="Disordered" evidence="4">
    <location>
        <begin position="191"/>
        <end position="218"/>
    </location>
</feature>
<dbReference type="PANTHER" id="PTHR44196:SF1">
    <property type="entry name" value="DEHYDROGENASE_REDUCTASE SDR FAMILY MEMBER 7B"/>
    <property type="match status" value="1"/>
</dbReference>
<dbReference type="GO" id="GO:0016491">
    <property type="term" value="F:oxidoreductase activity"/>
    <property type="evidence" value="ECO:0007669"/>
    <property type="project" value="UniProtKB-KW"/>
</dbReference>
<feature type="compositionally biased region" description="Basic and acidic residues" evidence="4">
    <location>
        <begin position="204"/>
        <end position="218"/>
    </location>
</feature>
<dbReference type="NCBIfam" id="NF005495">
    <property type="entry name" value="PRK07109.1"/>
    <property type="match status" value="1"/>
</dbReference>
<evidence type="ECO:0000256" key="4">
    <source>
        <dbReference type="SAM" id="MobiDB-lite"/>
    </source>
</evidence>
<feature type="domain" description="Ketoreductase" evidence="5">
    <location>
        <begin position="11"/>
        <end position="225"/>
    </location>
</feature>
<dbReference type="FunFam" id="3.40.50.720:FF:000084">
    <property type="entry name" value="Short-chain dehydrogenase reductase"/>
    <property type="match status" value="1"/>
</dbReference>
<dbReference type="InterPro" id="IPR002347">
    <property type="entry name" value="SDR_fam"/>
</dbReference>
<evidence type="ECO:0000259" key="5">
    <source>
        <dbReference type="SMART" id="SM00822"/>
    </source>
</evidence>
<sequence length="303" mass="31895">MSAKLKKIQDQVVVVTGASSGIGLATAELLAAKGASVVLAARSGETLDEVVARITARGGKAIAVTCDVTDRVQVDRLAAAAVETFGRIDTWVNNAGLGFWGRLDETPEADARKLFDVNFWGLVNGCLAALPHLKKQGGALINVGSEVSEAYAPLQGMYVATKHAVKGYTDCLRVEIEKVDQAPVAVTLIQPGATDTPFPQHARNVTDQEPKLPDPQDDPQHVAEAILAAAEMPTREKKVSTSASLHVMLSKFAGGMLDRLSGKSVSKMHYDEPPRNPKGALNQPSEASGVAGQARGTGGKEPK</sequence>
<dbReference type="CDD" id="cd05360">
    <property type="entry name" value="SDR_c3"/>
    <property type="match status" value="1"/>
</dbReference>
<dbReference type="Gene3D" id="3.40.50.720">
    <property type="entry name" value="NAD(P)-binding Rossmann-like Domain"/>
    <property type="match status" value="1"/>
</dbReference>
<dbReference type="SMART" id="SM00822">
    <property type="entry name" value="PKS_KR"/>
    <property type="match status" value="1"/>
</dbReference>
<dbReference type="SUPFAM" id="SSF51735">
    <property type="entry name" value="NAD(P)-binding Rossmann-fold domains"/>
    <property type="match status" value="1"/>
</dbReference>
<organism evidence="6 7">
    <name type="scientific">Fimbriiglobus ruber</name>
    <dbReference type="NCBI Taxonomy" id="1908690"/>
    <lineage>
        <taxon>Bacteria</taxon>
        <taxon>Pseudomonadati</taxon>
        <taxon>Planctomycetota</taxon>
        <taxon>Planctomycetia</taxon>
        <taxon>Gemmatales</taxon>
        <taxon>Gemmataceae</taxon>
        <taxon>Fimbriiglobus</taxon>
    </lineage>
</organism>
<keyword evidence="7" id="KW-1185">Reference proteome</keyword>
<dbReference type="Pfam" id="PF00106">
    <property type="entry name" value="adh_short"/>
    <property type="match status" value="1"/>
</dbReference>
<reference evidence="7" key="1">
    <citation type="submission" date="2017-06" db="EMBL/GenBank/DDBJ databases">
        <title>Genome analysis of Fimbriiglobus ruber SP5, the first member of the order Planctomycetales with confirmed chitinolytic capability.</title>
        <authorList>
            <person name="Ravin N.V."/>
            <person name="Rakitin A.L."/>
            <person name="Ivanova A.A."/>
            <person name="Beletsky A.V."/>
            <person name="Kulichevskaya I.S."/>
            <person name="Mardanov A.V."/>
            <person name="Dedysh S.N."/>
        </authorList>
    </citation>
    <scope>NUCLEOTIDE SEQUENCE [LARGE SCALE GENOMIC DNA]</scope>
    <source>
        <strain evidence="7">SP5</strain>
    </source>
</reference>
<dbReference type="PANTHER" id="PTHR44196">
    <property type="entry name" value="DEHYDROGENASE/REDUCTASE SDR FAMILY MEMBER 7B"/>
    <property type="match status" value="1"/>
</dbReference>
<dbReference type="InterPro" id="IPR036291">
    <property type="entry name" value="NAD(P)-bd_dom_sf"/>
</dbReference>
<dbReference type="PRINTS" id="PR00080">
    <property type="entry name" value="SDRFAMILY"/>
</dbReference>
<dbReference type="InterPro" id="IPR020904">
    <property type="entry name" value="Sc_DH/Rdtase_CS"/>
</dbReference>
<dbReference type="RefSeq" id="WP_088259891.1">
    <property type="nucleotide sequence ID" value="NZ_NIDE01000018.1"/>
</dbReference>
<comment type="caution">
    <text evidence="6">The sequence shown here is derived from an EMBL/GenBank/DDBJ whole genome shotgun (WGS) entry which is preliminary data.</text>
</comment>